<keyword evidence="4" id="KW-0479">Metal-binding</keyword>
<dbReference type="InterPro" id="IPR052052">
    <property type="entry name" value="Polysaccharide_Lyase_9"/>
</dbReference>
<feature type="domain" description="Right handed beta helix" evidence="11">
    <location>
        <begin position="219"/>
        <end position="380"/>
    </location>
</feature>
<keyword evidence="10" id="KW-0812">Transmembrane</keyword>
<evidence type="ECO:0000256" key="6">
    <source>
        <dbReference type="ARBA" id="ARBA00022837"/>
    </source>
</evidence>
<comment type="cofactor">
    <cofactor evidence="1">
        <name>Ca(2+)</name>
        <dbReference type="ChEBI" id="CHEBI:29108"/>
    </cofactor>
</comment>
<evidence type="ECO:0000256" key="7">
    <source>
        <dbReference type="ARBA" id="ARBA00023239"/>
    </source>
</evidence>
<dbReference type="GO" id="GO:0046872">
    <property type="term" value="F:metal ion binding"/>
    <property type="evidence" value="ECO:0007669"/>
    <property type="project" value="UniProtKB-KW"/>
</dbReference>
<sequence>MPSIFKKLLKLLASNIFFLLIFFILPSTIQAATYYVATGGNDSNPGTVANPWRTIQKAADTLVAGDTVYIRRGTYREIIIAQRSGSAGSYITYTAYPGDKGYVIIDGTGISGSPALSYDRGLFTIYSKHHLIISDLTFQNVNLNVTSDQKLHGIFLHSNGYQTDNLETYEIHIIGNTINNVYNNNDTSGGYIPYPGGIWLESPLATSAYPSNPRKIHDIFIKNNTTNNTYSSGIGIWRGYNIIVDGNEVINAVNRGRQECITVSATELFEVKNNIVRDRPRPNPDGGGEGIVLKGGVKNGKVFKNHVYNLDGEVNIYLGSQANNIEIYQNKVSGGGGITLASEVVGSTLNDIKIYNNLVYNNSSTGIWVASYQANQFRNNISIFNNTVYGNSTGSWGAGMYVNTDKITNLIIRNNIFAFNTGAQFKVTANALATGQITATNNLIYGANSCLDCISGNSPVLSDPLFADRQNYNFHLTSNSPAIDAGSSQGAPSADYDDNPRQINAIDIGAFEYGSANLTPPPGSSPTPPGGQLPTPTPVRGTYNFPLAQLFDFSPRLSDLESVFENVVRGILGFTLIILFIMIIIGGYKYLTSGGDPKSLESAKATLTYAIAGIILLATAYLILVLLETFTGAPVTEFRIGG</sequence>
<dbReference type="Pfam" id="PF13229">
    <property type="entry name" value="Beta_helix"/>
    <property type="match status" value="1"/>
</dbReference>
<dbReference type="EMBL" id="MGHD01000004">
    <property type="protein sequence ID" value="OGM60542.1"/>
    <property type="molecule type" value="Genomic_DNA"/>
</dbReference>
<feature type="transmembrane region" description="Helical" evidence="10">
    <location>
        <begin position="567"/>
        <end position="586"/>
    </location>
</feature>
<organism evidence="13 14">
    <name type="scientific">Candidatus Woesebacteria bacterium RIFCSPLOWO2_01_FULL_39_10b</name>
    <dbReference type="NCBI Taxonomy" id="1802517"/>
    <lineage>
        <taxon>Bacteria</taxon>
        <taxon>Candidatus Woeseibacteriota</taxon>
    </lineage>
</organism>
<gene>
    <name evidence="13" type="ORF">A2892_00785</name>
</gene>
<proteinExistence type="inferred from homology"/>
<comment type="subcellular location">
    <subcellularLocation>
        <location evidence="2">Secreted</location>
    </subcellularLocation>
</comment>
<feature type="domain" description="Pel9A-like right handed beta-helix region" evidence="12">
    <location>
        <begin position="32"/>
        <end position="75"/>
    </location>
</feature>
<evidence type="ECO:0000256" key="8">
    <source>
        <dbReference type="ARBA" id="ARBA00038263"/>
    </source>
</evidence>
<dbReference type="AlphaFoldDB" id="A0A1F8B920"/>
<keyword evidence="5" id="KW-0732">Signal</keyword>
<dbReference type="InterPro" id="IPR053868">
    <property type="entry name" value="Pel9A-like_beta_helix"/>
</dbReference>
<dbReference type="InterPro" id="IPR012334">
    <property type="entry name" value="Pectin_lyas_fold"/>
</dbReference>
<dbReference type="InterPro" id="IPR039448">
    <property type="entry name" value="Beta_helix"/>
</dbReference>
<dbReference type="InterPro" id="IPR011050">
    <property type="entry name" value="Pectin_lyase_fold/virulence"/>
</dbReference>
<dbReference type="SUPFAM" id="SSF51126">
    <property type="entry name" value="Pectin lyase-like"/>
    <property type="match status" value="1"/>
</dbReference>
<reference evidence="13 14" key="1">
    <citation type="journal article" date="2016" name="Nat. Commun.">
        <title>Thousands of microbial genomes shed light on interconnected biogeochemical processes in an aquifer system.</title>
        <authorList>
            <person name="Anantharaman K."/>
            <person name="Brown C.T."/>
            <person name="Hug L.A."/>
            <person name="Sharon I."/>
            <person name="Castelle C.J."/>
            <person name="Probst A.J."/>
            <person name="Thomas B.C."/>
            <person name="Singh A."/>
            <person name="Wilkins M.J."/>
            <person name="Karaoz U."/>
            <person name="Brodie E.L."/>
            <person name="Williams K.H."/>
            <person name="Hubbard S.S."/>
            <person name="Banfield J.F."/>
        </authorList>
    </citation>
    <scope>NUCLEOTIDE SEQUENCE [LARGE SCALE GENOMIC DNA]</scope>
</reference>
<evidence type="ECO:0000259" key="12">
    <source>
        <dbReference type="Pfam" id="PF22842"/>
    </source>
</evidence>
<dbReference type="Pfam" id="PF22842">
    <property type="entry name" value="Pel9A-like_beta_helix"/>
    <property type="match status" value="1"/>
</dbReference>
<evidence type="ECO:0000256" key="9">
    <source>
        <dbReference type="SAM" id="MobiDB-lite"/>
    </source>
</evidence>
<evidence type="ECO:0000256" key="3">
    <source>
        <dbReference type="ARBA" id="ARBA00022525"/>
    </source>
</evidence>
<evidence type="ECO:0000256" key="1">
    <source>
        <dbReference type="ARBA" id="ARBA00001913"/>
    </source>
</evidence>
<comment type="similarity">
    <text evidence="8">Belongs to the polysaccharide lyase 9 family.</text>
</comment>
<comment type="caution">
    <text evidence="13">The sequence shown here is derived from an EMBL/GenBank/DDBJ whole genome shotgun (WGS) entry which is preliminary data.</text>
</comment>
<dbReference type="STRING" id="1802517.A2892_00785"/>
<dbReference type="Pfam" id="PF18895">
    <property type="entry name" value="T4SS_pilin"/>
    <property type="match status" value="1"/>
</dbReference>
<dbReference type="PANTHER" id="PTHR40088">
    <property type="entry name" value="PECTATE LYASE (EUROFUNG)"/>
    <property type="match status" value="1"/>
</dbReference>
<dbReference type="GO" id="GO:0016837">
    <property type="term" value="F:carbon-oxygen lyase activity, acting on polysaccharides"/>
    <property type="evidence" value="ECO:0007669"/>
    <property type="project" value="TreeGrafter"/>
</dbReference>
<accession>A0A1F8B920</accession>
<evidence type="ECO:0000256" key="10">
    <source>
        <dbReference type="SAM" id="Phobius"/>
    </source>
</evidence>
<dbReference type="GO" id="GO:0005576">
    <property type="term" value="C:extracellular region"/>
    <property type="evidence" value="ECO:0007669"/>
    <property type="project" value="UniProtKB-SubCell"/>
</dbReference>
<keyword evidence="6" id="KW-0106">Calcium</keyword>
<dbReference type="Gene3D" id="2.160.20.10">
    <property type="entry name" value="Single-stranded right-handed beta-helix, Pectin lyase-like"/>
    <property type="match status" value="1"/>
</dbReference>
<dbReference type="SMART" id="SM00710">
    <property type="entry name" value="PbH1"/>
    <property type="match status" value="9"/>
</dbReference>
<evidence type="ECO:0000313" key="14">
    <source>
        <dbReference type="Proteomes" id="UP000176404"/>
    </source>
</evidence>
<protein>
    <submittedName>
        <fullName evidence="13">Uncharacterized protein</fullName>
    </submittedName>
</protein>
<evidence type="ECO:0000259" key="11">
    <source>
        <dbReference type="Pfam" id="PF13229"/>
    </source>
</evidence>
<evidence type="ECO:0000313" key="13">
    <source>
        <dbReference type="EMBL" id="OGM60542.1"/>
    </source>
</evidence>
<dbReference type="NCBIfam" id="NF041518">
    <property type="entry name" value="choice_anch_Q"/>
    <property type="match status" value="1"/>
</dbReference>
<feature type="transmembrane region" description="Helical" evidence="10">
    <location>
        <begin position="607"/>
        <end position="627"/>
    </location>
</feature>
<dbReference type="InterPro" id="IPR006626">
    <property type="entry name" value="PbH1"/>
</dbReference>
<dbReference type="Proteomes" id="UP000176404">
    <property type="component" value="Unassembled WGS sequence"/>
</dbReference>
<keyword evidence="7" id="KW-0456">Lyase</keyword>
<keyword evidence="10" id="KW-0472">Membrane</keyword>
<dbReference type="InterPro" id="IPR043993">
    <property type="entry name" value="T4SS_pilin"/>
</dbReference>
<dbReference type="InterPro" id="IPR059226">
    <property type="entry name" value="Choice_anch_Q_dom"/>
</dbReference>
<evidence type="ECO:0000256" key="5">
    <source>
        <dbReference type="ARBA" id="ARBA00022729"/>
    </source>
</evidence>
<feature type="compositionally biased region" description="Pro residues" evidence="9">
    <location>
        <begin position="519"/>
        <end position="537"/>
    </location>
</feature>
<feature type="region of interest" description="Disordered" evidence="9">
    <location>
        <begin position="517"/>
        <end position="537"/>
    </location>
</feature>
<evidence type="ECO:0000256" key="4">
    <source>
        <dbReference type="ARBA" id="ARBA00022723"/>
    </source>
</evidence>
<dbReference type="PANTHER" id="PTHR40088:SF1">
    <property type="entry name" value="PECTATE LYASE PEL9"/>
    <property type="match status" value="1"/>
</dbReference>
<name>A0A1F8B920_9BACT</name>
<keyword evidence="10" id="KW-1133">Transmembrane helix</keyword>
<keyword evidence="3" id="KW-0964">Secreted</keyword>
<evidence type="ECO:0000256" key="2">
    <source>
        <dbReference type="ARBA" id="ARBA00004613"/>
    </source>
</evidence>